<dbReference type="EMBL" id="CAMXCT020003224">
    <property type="protein sequence ID" value="CAL1156558.1"/>
    <property type="molecule type" value="Genomic_DNA"/>
</dbReference>
<feature type="compositionally biased region" description="Low complexity" evidence="1">
    <location>
        <begin position="86"/>
        <end position="111"/>
    </location>
</feature>
<dbReference type="GO" id="GO:0006307">
    <property type="term" value="P:DNA alkylation repair"/>
    <property type="evidence" value="ECO:0007669"/>
    <property type="project" value="InterPro"/>
</dbReference>
<dbReference type="InterPro" id="IPR005123">
    <property type="entry name" value="Oxoglu/Fe-dep_dioxygenase_dom"/>
</dbReference>
<keyword evidence="5" id="KW-1185">Reference proteome</keyword>
<dbReference type="GO" id="GO:0051213">
    <property type="term" value="F:dioxygenase activity"/>
    <property type="evidence" value="ECO:0007669"/>
    <property type="project" value="UniProtKB-KW"/>
</dbReference>
<proteinExistence type="predicted"/>
<dbReference type="InterPro" id="IPR032854">
    <property type="entry name" value="ALKBH3"/>
</dbReference>
<evidence type="ECO:0000313" key="5">
    <source>
        <dbReference type="Proteomes" id="UP001152797"/>
    </source>
</evidence>
<gene>
    <name evidence="3" type="ORF">C1SCF055_LOCUS29073</name>
</gene>
<feature type="compositionally biased region" description="Polar residues" evidence="1">
    <location>
        <begin position="66"/>
        <end position="78"/>
    </location>
</feature>
<dbReference type="EMBL" id="CAMXCT010003224">
    <property type="protein sequence ID" value="CAI4003183.1"/>
    <property type="molecule type" value="Genomic_DNA"/>
</dbReference>
<evidence type="ECO:0000256" key="1">
    <source>
        <dbReference type="SAM" id="MobiDB-lite"/>
    </source>
</evidence>
<dbReference type="Gene3D" id="2.60.120.590">
    <property type="entry name" value="Alpha-ketoglutarate-dependent dioxygenase AlkB-like"/>
    <property type="match status" value="1"/>
</dbReference>
<feature type="domain" description="Fe2OG dioxygenase" evidence="2">
    <location>
        <begin position="245"/>
        <end position="350"/>
    </location>
</feature>
<comment type="caution">
    <text evidence="3">The sequence shown here is derived from an EMBL/GenBank/DDBJ whole genome shotgun (WGS) entry which is preliminary data.</text>
</comment>
<reference evidence="3" key="1">
    <citation type="submission" date="2022-10" db="EMBL/GenBank/DDBJ databases">
        <authorList>
            <person name="Chen Y."/>
            <person name="Dougan E. K."/>
            <person name="Chan C."/>
            <person name="Rhodes N."/>
            <person name="Thang M."/>
        </authorList>
    </citation>
    <scope>NUCLEOTIDE SEQUENCE</scope>
</reference>
<dbReference type="OrthoDB" id="545910at2759"/>
<dbReference type="InterPro" id="IPR027450">
    <property type="entry name" value="AlkB-like"/>
</dbReference>
<dbReference type="Proteomes" id="UP001152797">
    <property type="component" value="Unassembled WGS sequence"/>
</dbReference>
<dbReference type="InterPro" id="IPR037151">
    <property type="entry name" value="AlkB-like_sf"/>
</dbReference>
<dbReference type="PROSITE" id="PS51471">
    <property type="entry name" value="FE2OG_OXY"/>
    <property type="match status" value="1"/>
</dbReference>
<dbReference type="SUPFAM" id="SSF51197">
    <property type="entry name" value="Clavaminate synthase-like"/>
    <property type="match status" value="1"/>
</dbReference>
<reference evidence="4 5" key="2">
    <citation type="submission" date="2024-05" db="EMBL/GenBank/DDBJ databases">
        <authorList>
            <person name="Chen Y."/>
            <person name="Shah S."/>
            <person name="Dougan E. K."/>
            <person name="Thang M."/>
            <person name="Chan C."/>
        </authorList>
    </citation>
    <scope>NUCLEOTIDE SEQUENCE [LARGE SCALE GENOMIC DNA]</scope>
</reference>
<dbReference type="EMBL" id="CAMXCT030003224">
    <property type="protein sequence ID" value="CAL4790495.1"/>
    <property type="molecule type" value="Genomic_DNA"/>
</dbReference>
<dbReference type="PANTHER" id="PTHR31212:SF4">
    <property type="entry name" value="ALPHA-KETOGLUTARATE-DEPENDENT DIOXYGENASE ALKB HOMOLOG 3"/>
    <property type="match status" value="1"/>
</dbReference>
<keyword evidence="4" id="KW-0223">Dioxygenase</keyword>
<keyword evidence="4" id="KW-0560">Oxidoreductase</keyword>
<name>A0A9P1D3P6_9DINO</name>
<protein>
    <submittedName>
        <fullName evidence="4">Alpha-ketoglutarate-dependent dioxygenase alkB homolog 3 (Alkylated DNA repair protein alkB homolog 3) (HABH3) (DEPC-1) (Prostate cancer antigen 1)</fullName>
    </submittedName>
</protein>
<evidence type="ECO:0000313" key="4">
    <source>
        <dbReference type="EMBL" id="CAL4790495.1"/>
    </source>
</evidence>
<dbReference type="PANTHER" id="PTHR31212">
    <property type="entry name" value="ALPHA-KETOGLUTARATE-DEPENDENT DIOXYGENASE ALKB HOMOLOG 3"/>
    <property type="match status" value="1"/>
</dbReference>
<organism evidence="3">
    <name type="scientific">Cladocopium goreaui</name>
    <dbReference type="NCBI Taxonomy" id="2562237"/>
    <lineage>
        <taxon>Eukaryota</taxon>
        <taxon>Sar</taxon>
        <taxon>Alveolata</taxon>
        <taxon>Dinophyceae</taxon>
        <taxon>Suessiales</taxon>
        <taxon>Symbiodiniaceae</taxon>
        <taxon>Cladocopium</taxon>
    </lineage>
</organism>
<feature type="region of interest" description="Disordered" evidence="1">
    <location>
        <begin position="46"/>
        <end position="135"/>
    </location>
</feature>
<accession>A0A9P1D3P6</accession>
<evidence type="ECO:0000259" key="2">
    <source>
        <dbReference type="PROSITE" id="PS51471"/>
    </source>
</evidence>
<dbReference type="AlphaFoldDB" id="A0A9P1D3P6"/>
<dbReference type="Pfam" id="PF13532">
    <property type="entry name" value="2OG-FeII_Oxy_2"/>
    <property type="match status" value="1"/>
</dbReference>
<evidence type="ECO:0000313" key="3">
    <source>
        <dbReference type="EMBL" id="CAI4003183.1"/>
    </source>
</evidence>
<sequence>MVTIQAERAAERERRLQTLSVTASSLWPKAFEGLVLAVKDSEDEAVTIHSRNRKRKQDDTDDTKESNFSTGSTAQPNFVSALPALPTSNSAESSAPSPKASKAAPKVPKAWPLRRLPEHPVTVRAGGGTGSGRTERAVSDAELSSLAPAHVIRKALPSQLAEELLKQLLQESKSAWQSSSWVIHGKTQTTPRTSAMYNLTDSDTPLQRPGEEESRATCVPSALLKEAAEHIHAAVKKHRPESTWSPNLAFGNRYDDGRACVGWHSDFLNSLGPRPIIVGLALGACRRFCLRRVVDSMVVTIPMPHNTVVIMWDDCQEEWDHSVPRQADSTIPKHSLAGLVRISLTFRMARLSAPGFTNGDLHCKPCVLKSKRGHYYLACSPVGTSSQCGFWEHCAWAQAEAERLRRAGGNANTSMDWSAA</sequence>